<keyword evidence="2" id="KW-1133">Transmembrane helix</keyword>
<evidence type="ECO:0000313" key="4">
    <source>
        <dbReference type="Proteomes" id="UP000176755"/>
    </source>
</evidence>
<comment type="caution">
    <text evidence="3">The sequence shown here is derived from an EMBL/GenBank/DDBJ whole genome shotgun (WGS) entry which is preliminary data.</text>
</comment>
<feature type="region of interest" description="Disordered" evidence="1">
    <location>
        <begin position="1"/>
        <end position="32"/>
    </location>
</feature>
<accession>A0A1G2DZK0</accession>
<evidence type="ECO:0000256" key="2">
    <source>
        <dbReference type="SAM" id="Phobius"/>
    </source>
</evidence>
<dbReference type="STRING" id="1801663.A2175_01395"/>
<proteinExistence type="predicted"/>
<keyword evidence="2" id="KW-0812">Transmembrane</keyword>
<evidence type="ECO:0000313" key="3">
    <source>
        <dbReference type="EMBL" id="OGZ18965.1"/>
    </source>
</evidence>
<sequence>MDEDFTQKEEEEINPIEEKPVTPETEEKEIAEKKEFLKREEIVTLRKDAAKLRELEAQEEREKIASLKPAEEIRERLGKEELKSEKEIPVTLIPKILPKKPSSFQKILVRAGMVLTVLLIIGGFFYWFFVMRKVEEPKEEIVPPDEETTTTTATTTPEIPEIIIPLSLITADATETIEITSLAEATTSLANVLAKNLGENTLTRILIKNTEQNTVLGLKEFFEAFEVAAPEGFLDKLNNDFTLFLYSNKNLNRLGFVAEIKELEGFATSTRDWETTMEKDTEKLFAVLGKTNPAAYPYFKTASYKGKTFRYVSFPPTNFGICWSTINNYFLLTSSGESMIKLIEKMP</sequence>
<reference evidence="3 4" key="1">
    <citation type="journal article" date="2016" name="Nat. Commun.">
        <title>Thousands of microbial genomes shed light on interconnected biogeochemical processes in an aquifer system.</title>
        <authorList>
            <person name="Anantharaman K."/>
            <person name="Brown C.T."/>
            <person name="Hug L.A."/>
            <person name="Sharon I."/>
            <person name="Castelle C.J."/>
            <person name="Probst A.J."/>
            <person name="Thomas B.C."/>
            <person name="Singh A."/>
            <person name="Wilkins M.J."/>
            <person name="Karaoz U."/>
            <person name="Brodie E.L."/>
            <person name="Williams K.H."/>
            <person name="Hubbard S.S."/>
            <person name="Banfield J.F."/>
        </authorList>
    </citation>
    <scope>NUCLEOTIDE SEQUENCE [LARGE SCALE GENOMIC DNA]</scope>
</reference>
<evidence type="ECO:0000256" key="1">
    <source>
        <dbReference type="SAM" id="MobiDB-lite"/>
    </source>
</evidence>
<dbReference type="AlphaFoldDB" id="A0A1G2DZK0"/>
<dbReference type="Proteomes" id="UP000176755">
    <property type="component" value="Unassembled WGS sequence"/>
</dbReference>
<feature type="transmembrane region" description="Helical" evidence="2">
    <location>
        <begin position="107"/>
        <end position="129"/>
    </location>
</feature>
<dbReference type="EMBL" id="MHLY01000003">
    <property type="protein sequence ID" value="OGZ18965.1"/>
    <property type="molecule type" value="Genomic_DNA"/>
</dbReference>
<gene>
    <name evidence="3" type="ORF">A2175_01395</name>
</gene>
<organism evidence="3 4">
    <name type="scientific">Candidatus Nealsonbacteria bacterium RBG_13_42_11</name>
    <dbReference type="NCBI Taxonomy" id="1801663"/>
    <lineage>
        <taxon>Bacteria</taxon>
        <taxon>Candidatus Nealsoniibacteriota</taxon>
    </lineage>
</organism>
<name>A0A1G2DZK0_9BACT</name>
<keyword evidence="2" id="KW-0472">Membrane</keyword>
<protein>
    <submittedName>
        <fullName evidence="3">Uncharacterized protein</fullName>
    </submittedName>
</protein>